<accession>A0A238H8K3</accession>
<dbReference type="AlphaFoldDB" id="A0A238H8K3"/>
<gene>
    <name evidence="1" type="ORF">BSIN_4486</name>
</gene>
<organism evidence="1 2">
    <name type="scientific">Burkholderia singularis</name>
    <dbReference type="NCBI Taxonomy" id="1503053"/>
    <lineage>
        <taxon>Bacteria</taxon>
        <taxon>Pseudomonadati</taxon>
        <taxon>Pseudomonadota</taxon>
        <taxon>Betaproteobacteria</taxon>
        <taxon>Burkholderiales</taxon>
        <taxon>Burkholderiaceae</taxon>
        <taxon>Burkholderia</taxon>
        <taxon>pseudomallei group</taxon>
    </lineage>
</organism>
<name>A0A238H8K3_9BURK</name>
<protein>
    <submittedName>
        <fullName evidence="1">Uncharacterized protein</fullName>
    </submittedName>
</protein>
<proteinExistence type="predicted"/>
<reference evidence="1 2" key="1">
    <citation type="submission" date="2017-04" db="EMBL/GenBank/DDBJ databases">
        <authorList>
            <person name="Afonso C.L."/>
            <person name="Miller P.J."/>
            <person name="Scott M.A."/>
            <person name="Spackman E."/>
            <person name="Goraichik I."/>
            <person name="Dimitrov K.M."/>
            <person name="Suarez D.L."/>
            <person name="Swayne D.E."/>
        </authorList>
    </citation>
    <scope>NUCLEOTIDE SEQUENCE [LARGE SCALE GENOMIC DNA]</scope>
    <source>
        <strain evidence="1">LMG 28154</strain>
    </source>
</reference>
<evidence type="ECO:0000313" key="2">
    <source>
        <dbReference type="Proteomes" id="UP000198460"/>
    </source>
</evidence>
<dbReference type="EMBL" id="FXAN01000077">
    <property type="protein sequence ID" value="SMG01604.1"/>
    <property type="molecule type" value="Genomic_DNA"/>
</dbReference>
<evidence type="ECO:0000313" key="1">
    <source>
        <dbReference type="EMBL" id="SMG01604.1"/>
    </source>
</evidence>
<dbReference type="Proteomes" id="UP000198460">
    <property type="component" value="Unassembled WGS sequence"/>
</dbReference>
<sequence>MRAPMAHRSGTTCSARGRVAAGFTRPSGAVVDWIVGTIRAVRAG</sequence>